<feature type="repeat" description="WD" evidence="3">
    <location>
        <begin position="350"/>
        <end position="377"/>
    </location>
</feature>
<reference evidence="5 7" key="1">
    <citation type="submission" date="2015-10" db="EMBL/GenBank/DDBJ databases">
        <title>Draft genomes sequences of Candida glabrata isolates 1A, 1B, 2A, 2B, 3A and 3B.</title>
        <authorList>
            <person name="Haavelsrud O.E."/>
            <person name="Gaustad P."/>
        </authorList>
    </citation>
    <scope>NUCLEOTIDE SEQUENCE [LARGE SCALE GENOMIC DNA]</scope>
    <source>
        <strain evidence="5">910700640</strain>
    </source>
</reference>
<proteinExistence type="predicted"/>
<dbReference type="GO" id="GO:0045721">
    <property type="term" value="P:negative regulation of gluconeogenesis"/>
    <property type="evidence" value="ECO:0007669"/>
    <property type="project" value="EnsemblFungi"/>
</dbReference>
<sequence>MTASASVPNERSFSNDVTDPMQNINMFDKVQLTKLLIHTLRELGYDESAIKLQEESGGIQVESSIVQNLLKWIRAGSYHYISFVELAQLPLQNGRLTDDQRMAELVAHYQSFESNDAGYSEAKNSMKIENVITTPINTSRTIDRMSTNLEQFNDAIAQIQTLNLSSINIERIRAVLEISILICRQVFLELIFENKDFHTALILLRGTIRRYTEVWDSIDPKIEGLQDEQQTFAPEIILKDMSSLITCPNESIITGLWPNSLTKSRENLIQTISNYINPNDLVPKGRLLTLLRQAVKYQRSKDVFNFSEQEVSNGIEMEDISASKELNKYNLLQDNTSNFQKIAFENEKTLTQHSDEVWYLQFSPDGRYLASVSADATTDRKIYIYDVQNDFQVYKILSGNSQCILYLSFSPDSKLLVSCPFNAIVNIYSIHAEGEPIDINPESDNKIVAEVIKPIDSFYVLPGKEFKRNRSDSNNSMDGASRDVPSNQNRPQDLMATMESGSPLEPRSRSDSPSRHSINPVRIWCCDWFHTERHSGKFVVGSPDREVAIYDTNSSSVVFCFSQNTVIPSSIALQQNILGSSPISGGNALNNITRRDSTFSNNEIFPRVHDIKISNDDNSLILMTHQGKIDVYDISRLPSNNDNYFDIMAEYEKTIIPLASRLNVEKNMTCISIPKPGSFYDPALDSLLLVNLQSSEIQLWNYRENILIQKYFGQKQEQFIIRSCFGFENKLVASGSEDGKVYIWDRVRGNILGVLKAHVNDKPAQSNGNINSNNNKKNGKNCNTVVWNPADHNMFASGGDDGFIKVWKLVKD</sequence>
<evidence type="ECO:0000313" key="5">
    <source>
        <dbReference type="EMBL" id="KTA95792.1"/>
    </source>
</evidence>
<dbReference type="InterPro" id="IPR051350">
    <property type="entry name" value="WD_repeat-ST_regulator"/>
</dbReference>
<dbReference type="GO" id="GO:0034657">
    <property type="term" value="C:GID complex"/>
    <property type="evidence" value="ECO:0007669"/>
    <property type="project" value="EnsemblFungi"/>
</dbReference>
<dbReference type="PANTHER" id="PTHR22838:SF0">
    <property type="entry name" value="WD REPEAT-CONTAINING PROTEIN 26"/>
    <property type="match status" value="1"/>
</dbReference>
<organism evidence="5 7">
    <name type="scientific">Candida glabrata</name>
    <name type="common">Yeast</name>
    <name type="synonym">Torulopsis glabrata</name>
    <dbReference type="NCBI Taxonomy" id="5478"/>
    <lineage>
        <taxon>Eukaryota</taxon>
        <taxon>Fungi</taxon>
        <taxon>Dikarya</taxon>
        <taxon>Ascomycota</taxon>
        <taxon>Saccharomycotina</taxon>
        <taxon>Saccharomycetes</taxon>
        <taxon>Saccharomycetales</taxon>
        <taxon>Saccharomycetaceae</taxon>
        <taxon>Nakaseomyces</taxon>
    </lineage>
</organism>
<dbReference type="VEuPathDB" id="FungiDB:B1J91_B00748g"/>
<dbReference type="VEuPathDB" id="FungiDB:GVI51_B00605"/>
<dbReference type="Pfam" id="PF00400">
    <property type="entry name" value="WD40"/>
    <property type="match status" value="4"/>
</dbReference>
<dbReference type="PROSITE" id="PS50896">
    <property type="entry name" value="LISH"/>
    <property type="match status" value="1"/>
</dbReference>
<evidence type="ECO:0000313" key="6">
    <source>
        <dbReference type="EMBL" id="KTB13587.1"/>
    </source>
</evidence>
<dbReference type="GO" id="GO:0043161">
    <property type="term" value="P:proteasome-mediated ubiquitin-dependent protein catabolic process"/>
    <property type="evidence" value="ECO:0007669"/>
    <property type="project" value="EnsemblFungi"/>
</dbReference>
<dbReference type="SUPFAM" id="SSF50978">
    <property type="entry name" value="WD40 repeat-like"/>
    <property type="match status" value="1"/>
</dbReference>
<dbReference type="EMBL" id="LLZZ01000008">
    <property type="protein sequence ID" value="KTB13587.1"/>
    <property type="molecule type" value="Genomic_DNA"/>
</dbReference>
<protein>
    <submittedName>
        <fullName evidence="5">Glucose-induced degradation protein 7</fullName>
    </submittedName>
</protein>
<evidence type="ECO:0000256" key="1">
    <source>
        <dbReference type="ARBA" id="ARBA00022574"/>
    </source>
</evidence>
<feature type="repeat" description="WD" evidence="3">
    <location>
        <begin position="728"/>
        <end position="745"/>
    </location>
</feature>
<dbReference type="SMART" id="SM00320">
    <property type="entry name" value="WD40"/>
    <property type="match status" value="5"/>
</dbReference>
<dbReference type="InterPro" id="IPR006594">
    <property type="entry name" value="LisH"/>
</dbReference>
<gene>
    <name evidence="6" type="ORF">AO440_000153</name>
    <name evidence="5" type="ORF">AO440_000204</name>
</gene>
<dbReference type="VEuPathDB" id="FungiDB:CAGL0B00748g"/>
<evidence type="ECO:0000313" key="7">
    <source>
        <dbReference type="Proteomes" id="UP000054886"/>
    </source>
</evidence>
<dbReference type="VEuPathDB" id="FungiDB:GWK60_B00583"/>
<feature type="compositionally biased region" description="Polar residues" evidence="4">
    <location>
        <begin position="472"/>
        <end position="491"/>
    </location>
</feature>
<comment type="caution">
    <text evidence="5">The sequence shown here is derived from an EMBL/GenBank/DDBJ whole genome shotgun (WGS) entry which is preliminary data.</text>
</comment>
<dbReference type="EMBL" id="LLZZ01000180">
    <property type="protein sequence ID" value="KTA95792.1"/>
    <property type="molecule type" value="Genomic_DNA"/>
</dbReference>
<dbReference type="InterPro" id="IPR036322">
    <property type="entry name" value="WD40_repeat_dom_sf"/>
</dbReference>
<accession>A0A0W0E2K4</accession>
<name>A0A0W0E2K4_CANGB</name>
<dbReference type="GO" id="GO:0005777">
    <property type="term" value="C:peroxisome"/>
    <property type="evidence" value="ECO:0007669"/>
    <property type="project" value="EnsemblFungi"/>
</dbReference>
<keyword evidence="2" id="KW-0677">Repeat</keyword>
<dbReference type="InterPro" id="IPR001680">
    <property type="entry name" value="WD40_rpt"/>
</dbReference>
<dbReference type="Gene3D" id="2.130.10.10">
    <property type="entry name" value="YVTN repeat-like/Quinoprotein amine dehydrogenase"/>
    <property type="match status" value="2"/>
</dbReference>
<dbReference type="Pfam" id="PF23627">
    <property type="entry name" value="LisH_WDR26"/>
    <property type="match status" value="1"/>
</dbReference>
<feature type="repeat" description="WD" evidence="3">
    <location>
        <begin position="784"/>
        <end position="812"/>
    </location>
</feature>
<dbReference type="PROSITE" id="PS50294">
    <property type="entry name" value="WD_REPEATS_REGION"/>
    <property type="match status" value="1"/>
</dbReference>
<dbReference type="Proteomes" id="UP000054886">
    <property type="component" value="Unassembled WGS sequence"/>
</dbReference>
<dbReference type="AlphaFoldDB" id="A0A0W0E2K4"/>
<dbReference type="VEuPathDB" id="FungiDB:GW608_B00583"/>
<feature type="region of interest" description="Disordered" evidence="4">
    <location>
        <begin position="469"/>
        <end position="516"/>
    </location>
</feature>
<keyword evidence="1 3" id="KW-0853">WD repeat</keyword>
<dbReference type="PROSITE" id="PS50082">
    <property type="entry name" value="WD_REPEATS_2"/>
    <property type="match status" value="3"/>
</dbReference>
<evidence type="ECO:0000256" key="3">
    <source>
        <dbReference type="PROSITE-ProRule" id="PRU00221"/>
    </source>
</evidence>
<dbReference type="InterPro" id="IPR015943">
    <property type="entry name" value="WD40/YVTN_repeat-like_dom_sf"/>
</dbReference>
<dbReference type="PANTHER" id="PTHR22838">
    <property type="entry name" value="WD REPEAT PROTEIN 26-RELATED"/>
    <property type="match status" value="1"/>
</dbReference>
<evidence type="ECO:0000256" key="2">
    <source>
        <dbReference type="ARBA" id="ARBA00022737"/>
    </source>
</evidence>
<evidence type="ECO:0000256" key="4">
    <source>
        <dbReference type="SAM" id="MobiDB-lite"/>
    </source>
</evidence>